<evidence type="ECO:0000313" key="15">
    <source>
        <dbReference type="EnsemblMetazoa" id="XP_016985555.1"/>
    </source>
</evidence>
<dbReference type="AlphaFoldDB" id="A0A6P4F561"/>
<dbReference type="CDD" id="cd23948">
    <property type="entry name" value="FAD_synthase"/>
    <property type="match status" value="1"/>
</dbReference>
<keyword evidence="6" id="KW-0548">Nucleotidyltransferase</keyword>
<dbReference type="Gene3D" id="3.40.50.620">
    <property type="entry name" value="HUPs"/>
    <property type="match status" value="1"/>
</dbReference>
<organism evidence="17">
    <name type="scientific">Drosophila rhopaloa</name>
    <name type="common">Fruit fly</name>
    <dbReference type="NCBI Taxonomy" id="1041015"/>
    <lineage>
        <taxon>Eukaryota</taxon>
        <taxon>Metazoa</taxon>
        <taxon>Ecdysozoa</taxon>
        <taxon>Arthropoda</taxon>
        <taxon>Hexapoda</taxon>
        <taxon>Insecta</taxon>
        <taxon>Pterygota</taxon>
        <taxon>Neoptera</taxon>
        <taxon>Endopterygota</taxon>
        <taxon>Diptera</taxon>
        <taxon>Brachycera</taxon>
        <taxon>Muscomorpha</taxon>
        <taxon>Ephydroidea</taxon>
        <taxon>Drosophilidae</taxon>
        <taxon>Drosophila</taxon>
        <taxon>Sophophora</taxon>
    </lineage>
</organism>
<evidence type="ECO:0000256" key="1">
    <source>
        <dbReference type="ARBA" id="ARBA00004726"/>
    </source>
</evidence>
<dbReference type="GeneID" id="108049039"/>
<protein>
    <recommendedName>
        <fullName evidence="2">FAD synthase</fullName>
        <ecNumber evidence="2">2.7.7.2</ecNumber>
    </recommendedName>
    <alternativeName>
        <fullName evidence="10">FAD pyrophosphorylase</fullName>
    </alternativeName>
    <alternativeName>
        <fullName evidence="11">FMN adenylyltransferase</fullName>
    </alternativeName>
</protein>
<feature type="domain" description="Phosphoadenosine phosphosulphate reductase" evidence="14">
    <location>
        <begin position="114"/>
        <end position="267"/>
    </location>
</feature>
<dbReference type="Pfam" id="PF01507">
    <property type="entry name" value="PAPS_reduct"/>
    <property type="match status" value="1"/>
</dbReference>
<dbReference type="InterPro" id="IPR014729">
    <property type="entry name" value="Rossmann-like_a/b/a_fold"/>
</dbReference>
<dbReference type="Proteomes" id="UP001652680">
    <property type="component" value="Unassembled WGS sequence"/>
</dbReference>
<evidence type="ECO:0000256" key="10">
    <source>
        <dbReference type="ARBA" id="ARBA00031145"/>
    </source>
</evidence>
<comment type="pathway">
    <text evidence="1">Cofactor biosynthesis; FAD biosynthesis; FAD from FMN: step 1/1.</text>
</comment>
<keyword evidence="3" id="KW-0285">Flavoprotein</keyword>
<reference evidence="17" key="2">
    <citation type="submission" date="2025-04" db="UniProtKB">
        <authorList>
            <consortium name="RefSeq"/>
        </authorList>
    </citation>
    <scope>IDENTIFICATION</scope>
</reference>
<evidence type="ECO:0000259" key="14">
    <source>
        <dbReference type="Pfam" id="PF01507"/>
    </source>
</evidence>
<reference evidence="16" key="1">
    <citation type="journal article" date="2021" name="Elife">
        <title>Highly contiguous assemblies of 101 drosophilid genomes.</title>
        <authorList>
            <person name="Kim B.Y."/>
            <person name="Wang J.R."/>
            <person name="Miller D.E."/>
            <person name="Barmina O."/>
            <person name="Delaney E."/>
            <person name="Thompson A."/>
            <person name="Comeault A.A."/>
            <person name="Peede D."/>
            <person name="D'Agostino E.R."/>
            <person name="Pelaez J."/>
            <person name="Aguilar J.M."/>
            <person name="Haji D."/>
            <person name="Matsunaga T."/>
            <person name="Armstrong E.E."/>
            <person name="Zych M."/>
            <person name="Ogawa Y."/>
            <person name="Stamenkovic-Radak M."/>
            <person name="Jelic M."/>
            <person name="Veselinovic M.S."/>
            <person name="Tanaskovic M."/>
            <person name="Eric P."/>
            <person name="Gao J.J."/>
            <person name="Katoh T.K."/>
            <person name="Toda M.J."/>
            <person name="Watabe H."/>
            <person name="Watada M."/>
            <person name="Davis J.S."/>
            <person name="Moyle L.C."/>
            <person name="Manoli G."/>
            <person name="Bertolini E."/>
            <person name="Kostal V."/>
            <person name="Hawley R.S."/>
            <person name="Takahashi A."/>
            <person name="Jones C.D."/>
            <person name="Price D.K."/>
            <person name="Whiteman N."/>
            <person name="Kopp A."/>
            <person name="Matute D.R."/>
            <person name="Petrov D.A."/>
        </authorList>
    </citation>
    <scope>NUCLEOTIDE SEQUENCE [LARGE SCALE GENOMIC DNA]</scope>
</reference>
<evidence type="ECO:0000256" key="11">
    <source>
        <dbReference type="ARBA" id="ARBA00031871"/>
    </source>
</evidence>
<dbReference type="EnsemblMetazoa" id="XM_017130066.2">
    <property type="protein sequence ID" value="XP_016985555.1"/>
    <property type="gene ID" value="LOC108049039"/>
</dbReference>
<name>A0A6P4F561_DRORH</name>
<evidence type="ECO:0000256" key="7">
    <source>
        <dbReference type="ARBA" id="ARBA00022741"/>
    </source>
</evidence>
<evidence type="ECO:0000256" key="3">
    <source>
        <dbReference type="ARBA" id="ARBA00022630"/>
    </source>
</evidence>
<feature type="region of interest" description="Disordered" evidence="13">
    <location>
        <begin position="55"/>
        <end position="78"/>
    </location>
</feature>
<keyword evidence="8" id="KW-0274">FAD</keyword>
<sequence>MRCWLVTSSIFLARARPRPLLSPRIQSTMNQCRQTTKTTTIVSTATETKKHLFLQKRSMSERPEDPQDPVSFQTQDSPVSREISQEERLAIEERQRKAFAFFTETLQIYGVEELIFCFNGGKDCTVLLDLLMRYLRQENISSGDIPMLYIKSGDSFTEIDDFVERCVRNYRVELVEYEGSLKEALTHMAADMPRIKAVFVGSRNTDPYCQHLAPMQPTDNDWPPMMRLNPLLEWSYHDVWHYIHMNSVPYCSLYDRGYTSVGNRSNTIPNPHLRNPDSQCDCDSVPACSCGPSRYRPAWELEDPALERAGRLPRK</sequence>
<evidence type="ECO:0000256" key="9">
    <source>
        <dbReference type="ARBA" id="ARBA00022840"/>
    </source>
</evidence>
<dbReference type="OrthoDB" id="270728at2759"/>
<dbReference type="GO" id="GO:0003919">
    <property type="term" value="F:FMN adenylyltransferase activity"/>
    <property type="evidence" value="ECO:0007669"/>
    <property type="project" value="UniProtKB-EC"/>
</dbReference>
<dbReference type="SUPFAM" id="SSF52402">
    <property type="entry name" value="Adenine nucleotide alpha hydrolases-like"/>
    <property type="match status" value="1"/>
</dbReference>
<evidence type="ECO:0000256" key="6">
    <source>
        <dbReference type="ARBA" id="ARBA00022695"/>
    </source>
</evidence>
<evidence type="ECO:0000256" key="5">
    <source>
        <dbReference type="ARBA" id="ARBA00022679"/>
    </source>
</evidence>
<accession>A0A6P4F561</accession>
<evidence type="ECO:0000313" key="16">
    <source>
        <dbReference type="Proteomes" id="UP001652680"/>
    </source>
</evidence>
<reference evidence="15" key="3">
    <citation type="submission" date="2025-05" db="UniProtKB">
        <authorList>
            <consortium name="EnsemblMetazoa"/>
        </authorList>
    </citation>
    <scope>IDENTIFICATION</scope>
</reference>
<proteinExistence type="predicted"/>
<dbReference type="GO" id="GO:0006747">
    <property type="term" value="P:FAD biosynthetic process"/>
    <property type="evidence" value="ECO:0007669"/>
    <property type="project" value="TreeGrafter"/>
</dbReference>
<keyword evidence="9" id="KW-0067">ATP-binding</keyword>
<dbReference type="InterPro" id="IPR002500">
    <property type="entry name" value="PAPS_reduct_dom"/>
</dbReference>
<keyword evidence="7" id="KW-0547">Nucleotide-binding</keyword>
<dbReference type="EC" id="2.7.7.2" evidence="2"/>
<evidence type="ECO:0000256" key="13">
    <source>
        <dbReference type="SAM" id="MobiDB-lite"/>
    </source>
</evidence>
<dbReference type="PANTHER" id="PTHR23293:SF9">
    <property type="entry name" value="FAD SYNTHASE"/>
    <property type="match status" value="1"/>
</dbReference>
<comment type="catalytic activity">
    <reaction evidence="12">
        <text>FMN + ATP + H(+) = FAD + diphosphate</text>
        <dbReference type="Rhea" id="RHEA:17237"/>
        <dbReference type="ChEBI" id="CHEBI:15378"/>
        <dbReference type="ChEBI" id="CHEBI:30616"/>
        <dbReference type="ChEBI" id="CHEBI:33019"/>
        <dbReference type="ChEBI" id="CHEBI:57692"/>
        <dbReference type="ChEBI" id="CHEBI:58210"/>
        <dbReference type="EC" id="2.7.7.2"/>
    </reaction>
</comment>
<evidence type="ECO:0000256" key="12">
    <source>
        <dbReference type="ARBA" id="ARBA00049494"/>
    </source>
</evidence>
<dbReference type="CTD" id="80308"/>
<keyword evidence="5" id="KW-0808">Transferase</keyword>
<keyword evidence="16" id="KW-1185">Reference proteome</keyword>
<gene>
    <name evidence="17" type="primary">LOC108049039</name>
    <name evidence="15" type="synonym">108049039</name>
</gene>
<evidence type="ECO:0000256" key="4">
    <source>
        <dbReference type="ARBA" id="ARBA00022643"/>
    </source>
</evidence>
<dbReference type="RefSeq" id="XP_016985555.1">
    <property type="nucleotide sequence ID" value="XM_017130066.1"/>
</dbReference>
<evidence type="ECO:0000256" key="2">
    <source>
        <dbReference type="ARBA" id="ARBA00012393"/>
    </source>
</evidence>
<keyword evidence="4" id="KW-0288">FMN</keyword>
<dbReference type="GO" id="GO:0005524">
    <property type="term" value="F:ATP binding"/>
    <property type="evidence" value="ECO:0007669"/>
    <property type="project" value="UniProtKB-KW"/>
</dbReference>
<evidence type="ECO:0000256" key="8">
    <source>
        <dbReference type="ARBA" id="ARBA00022827"/>
    </source>
</evidence>
<evidence type="ECO:0000313" key="17">
    <source>
        <dbReference type="RefSeq" id="XP_016985555.1"/>
    </source>
</evidence>
<dbReference type="PANTHER" id="PTHR23293">
    <property type="entry name" value="FAD SYNTHETASE-RELATED FMN ADENYLYLTRANSFERASE"/>
    <property type="match status" value="1"/>
</dbReference>
<dbReference type="FunFam" id="3.40.50.620:FF:000383">
    <property type="entry name" value="LD26737p"/>
    <property type="match status" value="1"/>
</dbReference>